<protein>
    <submittedName>
        <fullName evidence="1">Unannotated protein</fullName>
    </submittedName>
</protein>
<dbReference type="EMBL" id="CAEZZF010000130">
    <property type="protein sequence ID" value="CAB4760021.1"/>
    <property type="molecule type" value="Genomic_DNA"/>
</dbReference>
<organism evidence="1">
    <name type="scientific">freshwater metagenome</name>
    <dbReference type="NCBI Taxonomy" id="449393"/>
    <lineage>
        <taxon>unclassified sequences</taxon>
        <taxon>metagenomes</taxon>
        <taxon>ecological metagenomes</taxon>
    </lineage>
</organism>
<name>A0A6J6UJ90_9ZZZZ</name>
<dbReference type="AlphaFoldDB" id="A0A6J6UJ90"/>
<reference evidence="1" key="1">
    <citation type="submission" date="2020-05" db="EMBL/GenBank/DDBJ databases">
        <authorList>
            <person name="Chiriac C."/>
            <person name="Salcher M."/>
            <person name="Ghai R."/>
            <person name="Kavagutti S V."/>
        </authorList>
    </citation>
    <scope>NUCLEOTIDE SEQUENCE</scope>
</reference>
<gene>
    <name evidence="1" type="ORF">UFOPK2837_01095</name>
</gene>
<evidence type="ECO:0000313" key="1">
    <source>
        <dbReference type="EMBL" id="CAB4760021.1"/>
    </source>
</evidence>
<accession>A0A6J6UJ90</accession>
<sequence>MPSAPSFPDNPAAPLKPFAPVGPTIETPVGQPVIKSLGPNKVCVTTLINISPGAPQPLSGSFTPFHKVFPSLPSAPSFPDNPAAPLKPFAPAAPFAPRMSFLLPLGHLDVPGWVTTFVFELTQTRYPPLGVLRIPVACAPTIVIPSATTRESRTASGFLVTFRLL</sequence>
<proteinExistence type="predicted"/>